<dbReference type="PANTHER" id="PTHR35849">
    <property type="entry name" value="BLR2341 PROTEIN"/>
    <property type="match status" value="1"/>
</dbReference>
<evidence type="ECO:0000259" key="1">
    <source>
        <dbReference type="PROSITE" id="PS50801"/>
    </source>
</evidence>
<dbReference type="PANTHER" id="PTHR35849:SF2">
    <property type="entry name" value="BLR2341 PROTEIN"/>
    <property type="match status" value="1"/>
</dbReference>
<reference evidence="2 3" key="1">
    <citation type="submission" date="2020-08" db="EMBL/GenBank/DDBJ databases">
        <title>Genome sequencing of Purple Non-Sulfur Bacteria from various extreme environments.</title>
        <authorList>
            <person name="Mayer M."/>
        </authorList>
    </citation>
    <scope>NUCLEOTIDE SEQUENCE [LARGE SCALE GENOMIC DNA]</scope>
    <source>
        <strain evidence="2 3">2761</strain>
    </source>
</reference>
<gene>
    <name evidence="2" type="ORF">GGD90_001238</name>
</gene>
<dbReference type="PROSITE" id="PS50801">
    <property type="entry name" value="STAS"/>
    <property type="match status" value="1"/>
</dbReference>
<dbReference type="RefSeq" id="WP_153115375.1">
    <property type="nucleotide sequence ID" value="NZ_JACIGE010000003.1"/>
</dbReference>
<feature type="domain" description="STAS" evidence="1">
    <location>
        <begin position="1"/>
        <end position="100"/>
    </location>
</feature>
<proteinExistence type="predicted"/>
<dbReference type="InterPro" id="IPR002645">
    <property type="entry name" value="STAS_dom"/>
</dbReference>
<dbReference type="Pfam" id="PF13466">
    <property type="entry name" value="STAS_2"/>
    <property type="match status" value="1"/>
</dbReference>
<dbReference type="InterPro" id="IPR036513">
    <property type="entry name" value="STAS_dom_sf"/>
</dbReference>
<dbReference type="EMBL" id="JACIGE010000003">
    <property type="protein sequence ID" value="MBB4246875.1"/>
    <property type="molecule type" value="Genomic_DNA"/>
</dbReference>
<sequence>MATKRVTLLEDLTVYQAATHKQQLLDALAADGAVEIDLSQVGEIDTAGLQLLILGKREALRLGCDFRIVAHSPEVRRTIDFCNLTAFFGDPVVITACEAV</sequence>
<evidence type="ECO:0000313" key="3">
    <source>
        <dbReference type="Proteomes" id="UP000587070"/>
    </source>
</evidence>
<comment type="caution">
    <text evidence="2">The sequence shown here is derived from an EMBL/GenBank/DDBJ whole genome shotgun (WGS) entry which is preliminary data.</text>
</comment>
<dbReference type="CDD" id="cd07043">
    <property type="entry name" value="STAS_anti-anti-sigma_factors"/>
    <property type="match status" value="1"/>
</dbReference>
<keyword evidence="3" id="KW-1185">Reference proteome</keyword>
<name>A0A840G4N8_RHOTE</name>
<accession>A0A840G4N8</accession>
<dbReference type="Gene3D" id="3.30.750.24">
    <property type="entry name" value="STAS domain"/>
    <property type="match status" value="1"/>
</dbReference>
<dbReference type="SUPFAM" id="SSF52091">
    <property type="entry name" value="SpoIIaa-like"/>
    <property type="match status" value="1"/>
</dbReference>
<dbReference type="AlphaFoldDB" id="A0A840G4N8"/>
<dbReference type="OrthoDB" id="8527158at2"/>
<protein>
    <submittedName>
        <fullName evidence="2">Anti-anti-sigma factor</fullName>
    </submittedName>
</protein>
<organism evidence="2 3">
    <name type="scientific">Rhodocyclus tenuis</name>
    <name type="common">Rhodospirillum tenue</name>
    <dbReference type="NCBI Taxonomy" id="1066"/>
    <lineage>
        <taxon>Bacteria</taxon>
        <taxon>Pseudomonadati</taxon>
        <taxon>Pseudomonadota</taxon>
        <taxon>Betaproteobacteria</taxon>
        <taxon>Rhodocyclales</taxon>
        <taxon>Rhodocyclaceae</taxon>
        <taxon>Rhodocyclus</taxon>
    </lineage>
</organism>
<dbReference type="InterPro" id="IPR058548">
    <property type="entry name" value="MlaB-like_STAS"/>
</dbReference>
<evidence type="ECO:0000313" key="2">
    <source>
        <dbReference type="EMBL" id="MBB4246875.1"/>
    </source>
</evidence>
<dbReference type="InterPro" id="IPR052746">
    <property type="entry name" value="MlaB_ABC_Transporter"/>
</dbReference>
<dbReference type="Proteomes" id="UP000587070">
    <property type="component" value="Unassembled WGS sequence"/>
</dbReference>